<keyword evidence="1" id="KW-0732">Signal</keyword>
<reference evidence="2 3" key="1">
    <citation type="journal article" date="2021" name="Microbiol. Spectr.">
        <title>A Single Bacterium Capable of Oxidation and Reduction of Iron at Circumneutral pH.</title>
        <authorList>
            <person name="Kato S."/>
            <person name="Ohkuma M."/>
        </authorList>
    </citation>
    <scope>NUCLEOTIDE SEQUENCE [LARGE SCALE GENOMIC DNA]</scope>
    <source>
        <strain evidence="2 3">MIZ03</strain>
    </source>
</reference>
<gene>
    <name evidence="2" type="ORF">MIZ03_1085</name>
</gene>
<dbReference type="EMBL" id="AP024238">
    <property type="protein sequence ID" value="BCO26205.1"/>
    <property type="molecule type" value="Genomic_DNA"/>
</dbReference>
<evidence type="ECO:0008006" key="4">
    <source>
        <dbReference type="Google" id="ProtNLM"/>
    </source>
</evidence>
<evidence type="ECO:0000256" key="1">
    <source>
        <dbReference type="SAM" id="SignalP"/>
    </source>
</evidence>
<organism evidence="2 3">
    <name type="scientific">Rhodoferax lithotrophicus</name>
    <dbReference type="NCBI Taxonomy" id="2798804"/>
    <lineage>
        <taxon>Bacteria</taxon>
        <taxon>Pseudomonadati</taxon>
        <taxon>Pseudomonadota</taxon>
        <taxon>Betaproteobacteria</taxon>
        <taxon>Burkholderiales</taxon>
        <taxon>Comamonadaceae</taxon>
        <taxon>Rhodoferax</taxon>
    </lineage>
</organism>
<dbReference type="Proteomes" id="UP000824366">
    <property type="component" value="Chromosome"/>
</dbReference>
<keyword evidence="3" id="KW-1185">Reference proteome</keyword>
<feature type="chain" id="PRO_5047202052" description="Secreted protein" evidence="1">
    <location>
        <begin position="25"/>
        <end position="181"/>
    </location>
</feature>
<evidence type="ECO:0000313" key="3">
    <source>
        <dbReference type="Proteomes" id="UP000824366"/>
    </source>
</evidence>
<feature type="signal peptide" evidence="1">
    <location>
        <begin position="1"/>
        <end position="24"/>
    </location>
</feature>
<name>A0ABM7MJ38_9BURK</name>
<protein>
    <recommendedName>
        <fullName evidence="4">Secreted protein</fullName>
    </recommendedName>
</protein>
<evidence type="ECO:0000313" key="2">
    <source>
        <dbReference type="EMBL" id="BCO26205.1"/>
    </source>
</evidence>
<sequence length="181" mass="20064">MPNHVMTMLSRHLLVFGMAASCLASPLAAANNGIPTHCQEGEIAFLNARMYRVETNHAEKILSLCADRETEPLARMVYRFGAIGKVEMELVASAQNKAGVSRQSDTGSHTGLISIRFDKGPYAYEVSEGLGMTTGIRLDVYRHKKKIVGYESHEDESKLVVINFDQASSPIFMRTSPFQPW</sequence>
<proteinExistence type="predicted"/>
<accession>A0ABM7MJ38</accession>